<dbReference type="InterPro" id="IPR017896">
    <property type="entry name" value="4Fe4S_Fe-S-bd"/>
</dbReference>
<gene>
    <name evidence="6" type="ORF">C4532_14885</name>
</gene>
<dbReference type="GO" id="GO:0051539">
    <property type="term" value="F:4 iron, 4 sulfur cluster binding"/>
    <property type="evidence" value="ECO:0007669"/>
    <property type="project" value="UniProtKB-KW"/>
</dbReference>
<accession>A0A419ETM5</accession>
<evidence type="ECO:0000313" key="6">
    <source>
        <dbReference type="EMBL" id="RJP67322.1"/>
    </source>
</evidence>
<keyword evidence="4" id="KW-0411">Iron-sulfur</keyword>
<comment type="caution">
    <text evidence="6">The sequence shown here is derived from an EMBL/GenBank/DDBJ whole genome shotgun (WGS) entry which is preliminary data.</text>
</comment>
<dbReference type="SUPFAM" id="SSF54862">
    <property type="entry name" value="4Fe-4S ferredoxins"/>
    <property type="match status" value="1"/>
</dbReference>
<reference evidence="6 7" key="1">
    <citation type="journal article" date="2017" name="ISME J.">
        <title>Energy and carbon metabolisms in a deep terrestrial subsurface fluid microbial community.</title>
        <authorList>
            <person name="Momper L."/>
            <person name="Jungbluth S.P."/>
            <person name="Lee M.D."/>
            <person name="Amend J.P."/>
        </authorList>
    </citation>
    <scope>NUCLEOTIDE SEQUENCE [LARGE SCALE GENOMIC DNA]</scope>
    <source>
        <strain evidence="6">SURF_17</strain>
    </source>
</reference>
<evidence type="ECO:0000256" key="1">
    <source>
        <dbReference type="ARBA" id="ARBA00022485"/>
    </source>
</evidence>
<evidence type="ECO:0000256" key="2">
    <source>
        <dbReference type="ARBA" id="ARBA00022723"/>
    </source>
</evidence>
<dbReference type="AlphaFoldDB" id="A0A419ETM5"/>
<evidence type="ECO:0000256" key="3">
    <source>
        <dbReference type="ARBA" id="ARBA00023004"/>
    </source>
</evidence>
<dbReference type="PANTHER" id="PTHR43687:SF1">
    <property type="entry name" value="FERREDOXIN III"/>
    <property type="match status" value="1"/>
</dbReference>
<proteinExistence type="predicted"/>
<dbReference type="InterPro" id="IPR050572">
    <property type="entry name" value="Fe-S_Ferredoxin"/>
</dbReference>
<dbReference type="PROSITE" id="PS51379">
    <property type="entry name" value="4FE4S_FER_2"/>
    <property type="match status" value="2"/>
</dbReference>
<dbReference type="GO" id="GO:0046872">
    <property type="term" value="F:metal ion binding"/>
    <property type="evidence" value="ECO:0007669"/>
    <property type="project" value="UniProtKB-KW"/>
</dbReference>
<evidence type="ECO:0000256" key="4">
    <source>
        <dbReference type="ARBA" id="ARBA00023014"/>
    </source>
</evidence>
<evidence type="ECO:0000313" key="7">
    <source>
        <dbReference type="Proteomes" id="UP000285961"/>
    </source>
</evidence>
<dbReference type="EMBL" id="QZKI01000106">
    <property type="protein sequence ID" value="RJP67322.1"/>
    <property type="molecule type" value="Genomic_DNA"/>
</dbReference>
<sequence>MAYRIIVEKCTRCGKCLEECPMEAISVDAADRYVIDPDVCTDCGSCADICPEGAVTGA</sequence>
<feature type="domain" description="4Fe-4S ferredoxin-type" evidence="5">
    <location>
        <begin position="31"/>
        <end position="58"/>
    </location>
</feature>
<dbReference type="Gene3D" id="3.30.70.20">
    <property type="match status" value="1"/>
</dbReference>
<organism evidence="6 7">
    <name type="scientific">Candidatus Abyssobacteria bacterium SURF_17</name>
    <dbReference type="NCBI Taxonomy" id="2093361"/>
    <lineage>
        <taxon>Bacteria</taxon>
        <taxon>Pseudomonadati</taxon>
        <taxon>Candidatus Hydrogenedentota</taxon>
        <taxon>Candidatus Abyssobacteria</taxon>
    </lineage>
</organism>
<dbReference type="Proteomes" id="UP000285961">
    <property type="component" value="Unassembled WGS sequence"/>
</dbReference>
<keyword evidence="2" id="KW-0479">Metal-binding</keyword>
<keyword evidence="1" id="KW-0004">4Fe-4S</keyword>
<feature type="domain" description="4Fe-4S ferredoxin-type" evidence="5">
    <location>
        <begin position="1"/>
        <end position="30"/>
    </location>
</feature>
<dbReference type="PANTHER" id="PTHR43687">
    <property type="entry name" value="ADENYLYLSULFATE REDUCTASE, BETA SUBUNIT"/>
    <property type="match status" value="1"/>
</dbReference>
<dbReference type="InterPro" id="IPR017900">
    <property type="entry name" value="4Fe4S_Fe_S_CS"/>
</dbReference>
<evidence type="ECO:0000259" key="5">
    <source>
        <dbReference type="PROSITE" id="PS51379"/>
    </source>
</evidence>
<dbReference type="PROSITE" id="PS00198">
    <property type="entry name" value="4FE4S_FER_1"/>
    <property type="match status" value="1"/>
</dbReference>
<protein>
    <submittedName>
        <fullName evidence="6">4Fe-4S dicluster domain-containing protein</fullName>
    </submittedName>
</protein>
<name>A0A419ETM5_9BACT</name>
<dbReference type="Pfam" id="PF12838">
    <property type="entry name" value="Fer4_7"/>
    <property type="match status" value="1"/>
</dbReference>
<keyword evidence="3" id="KW-0408">Iron</keyword>